<evidence type="ECO:0008006" key="3">
    <source>
        <dbReference type="Google" id="ProtNLM"/>
    </source>
</evidence>
<organism evidence="1 2">
    <name type="scientific">Datura stramonium</name>
    <name type="common">Jimsonweed</name>
    <name type="synonym">Common thornapple</name>
    <dbReference type="NCBI Taxonomy" id="4076"/>
    <lineage>
        <taxon>Eukaryota</taxon>
        <taxon>Viridiplantae</taxon>
        <taxon>Streptophyta</taxon>
        <taxon>Embryophyta</taxon>
        <taxon>Tracheophyta</taxon>
        <taxon>Spermatophyta</taxon>
        <taxon>Magnoliopsida</taxon>
        <taxon>eudicotyledons</taxon>
        <taxon>Gunneridae</taxon>
        <taxon>Pentapetalae</taxon>
        <taxon>asterids</taxon>
        <taxon>lamiids</taxon>
        <taxon>Solanales</taxon>
        <taxon>Solanaceae</taxon>
        <taxon>Solanoideae</taxon>
        <taxon>Datureae</taxon>
        <taxon>Datura</taxon>
    </lineage>
</organism>
<comment type="caution">
    <text evidence="1">The sequence shown here is derived from an EMBL/GenBank/DDBJ whole genome shotgun (WGS) entry which is preliminary data.</text>
</comment>
<evidence type="ECO:0000313" key="1">
    <source>
        <dbReference type="EMBL" id="MCD9639030.1"/>
    </source>
</evidence>
<name>A0ABS8UYW5_DATST</name>
<sequence length="182" mass="20426">MPVGNMKAVVATSSVAPSITVQLRAPLTIQTYQPRSVVTTLIFEKLDYNSKEVPWDYQEQAKTKMINTAITHGMTSHPVYSSTTSPIIEELDGATFHAVEIMQAVKIREKKKSNEVKISKKEKMVASEMLKYRYQPKIGLGVKSDGIVEPIQLKHQNNTFGLGYEPILGKLLNMRSEKKVFV</sequence>
<protein>
    <recommendedName>
        <fullName evidence="3">G-patch domain-containing protein</fullName>
    </recommendedName>
</protein>
<keyword evidence="2" id="KW-1185">Reference proteome</keyword>
<proteinExistence type="predicted"/>
<gene>
    <name evidence="1" type="ORF">HAX54_023275</name>
</gene>
<dbReference type="Proteomes" id="UP000823775">
    <property type="component" value="Unassembled WGS sequence"/>
</dbReference>
<accession>A0ABS8UYW5</accession>
<dbReference type="EMBL" id="JACEIK010002826">
    <property type="protein sequence ID" value="MCD9639030.1"/>
    <property type="molecule type" value="Genomic_DNA"/>
</dbReference>
<evidence type="ECO:0000313" key="2">
    <source>
        <dbReference type="Proteomes" id="UP000823775"/>
    </source>
</evidence>
<reference evidence="1 2" key="1">
    <citation type="journal article" date="2021" name="BMC Genomics">
        <title>Datura genome reveals duplications of psychoactive alkaloid biosynthetic genes and high mutation rate following tissue culture.</title>
        <authorList>
            <person name="Rajewski A."/>
            <person name="Carter-House D."/>
            <person name="Stajich J."/>
            <person name="Litt A."/>
        </authorList>
    </citation>
    <scope>NUCLEOTIDE SEQUENCE [LARGE SCALE GENOMIC DNA]</scope>
    <source>
        <strain evidence="1">AR-01</strain>
    </source>
</reference>